<gene>
    <name evidence="1" type="ORF">TNCT_614251</name>
</gene>
<name>A0A8X6KQC5_TRICU</name>
<proteinExistence type="predicted"/>
<dbReference type="Proteomes" id="UP000887116">
    <property type="component" value="Unassembled WGS sequence"/>
</dbReference>
<evidence type="ECO:0000313" key="2">
    <source>
        <dbReference type="Proteomes" id="UP000887116"/>
    </source>
</evidence>
<comment type="caution">
    <text evidence="1">The sequence shown here is derived from an EMBL/GenBank/DDBJ whole genome shotgun (WGS) entry which is preliminary data.</text>
</comment>
<dbReference type="EMBL" id="BMAO01022203">
    <property type="protein sequence ID" value="GFQ80281.1"/>
    <property type="molecule type" value="Genomic_DNA"/>
</dbReference>
<reference evidence="1" key="1">
    <citation type="submission" date="2020-07" db="EMBL/GenBank/DDBJ databases">
        <title>Multicomponent nature underlies the extraordinary mechanical properties of spider dragline silk.</title>
        <authorList>
            <person name="Kono N."/>
            <person name="Nakamura H."/>
            <person name="Mori M."/>
            <person name="Yoshida Y."/>
            <person name="Ohtoshi R."/>
            <person name="Malay A.D."/>
            <person name="Moran D.A.P."/>
            <person name="Tomita M."/>
            <person name="Numata K."/>
            <person name="Arakawa K."/>
        </authorList>
    </citation>
    <scope>NUCLEOTIDE SEQUENCE</scope>
</reference>
<protein>
    <submittedName>
        <fullName evidence="1">Uncharacterized protein</fullName>
    </submittedName>
</protein>
<dbReference type="AlphaFoldDB" id="A0A8X6KQC5"/>
<evidence type="ECO:0000313" key="1">
    <source>
        <dbReference type="EMBL" id="GFQ80281.1"/>
    </source>
</evidence>
<accession>A0A8X6KQC5</accession>
<sequence>MINLNFVVSQLHTEKRNNFNSLFSRRYCLFCNIVDRRRVSQPSLLKDDSPDVLQRRTAFYLESESAFLVQFLRSVFRRFVLRNLSTNVLL</sequence>
<keyword evidence="2" id="KW-1185">Reference proteome</keyword>
<organism evidence="1 2">
    <name type="scientific">Trichonephila clavata</name>
    <name type="common">Joro spider</name>
    <name type="synonym">Nephila clavata</name>
    <dbReference type="NCBI Taxonomy" id="2740835"/>
    <lineage>
        <taxon>Eukaryota</taxon>
        <taxon>Metazoa</taxon>
        <taxon>Ecdysozoa</taxon>
        <taxon>Arthropoda</taxon>
        <taxon>Chelicerata</taxon>
        <taxon>Arachnida</taxon>
        <taxon>Araneae</taxon>
        <taxon>Araneomorphae</taxon>
        <taxon>Entelegynae</taxon>
        <taxon>Araneoidea</taxon>
        <taxon>Nephilidae</taxon>
        <taxon>Trichonephila</taxon>
    </lineage>
</organism>